<dbReference type="PIR" id="T19670">
    <property type="entry name" value="T19670"/>
</dbReference>
<dbReference type="Pfam" id="PF00753">
    <property type="entry name" value="Lactamase_B"/>
    <property type="match status" value="1"/>
</dbReference>
<dbReference type="OMA" id="VMDIDYA"/>
<dbReference type="AlphaFoldDB" id="O17636"/>
<dbReference type="PIR" id="A88784">
    <property type="entry name" value="A88784"/>
</dbReference>
<sequence>MKAPFFNAPIFRQLIEFKSSTYTYIIGCHKTGKAVIIDPVVDTVSRDIQIIRDLNLDLIYGLNTHVHADHITGTNSLKTVFPTMKSVLSSKSGGEADKYVSDGEIIEIGGLKLEVRETPGHTNGCLTYVEHSLRSAFTGDALLIRACGRTDFQQGNPASLFDSVHDKIFTLPEDYVVYVGHNYNGVLQTTVWEEKNLNPRLTKSKDQFVEIMKNLKLNYPKQIDKAVPANMVDGKGH</sequence>
<dbReference type="Bgee" id="WBGene00007886">
    <property type="expression patterns" value="Expressed in embryo and 4 other cell types or tissues"/>
</dbReference>
<dbReference type="GO" id="GO:0006749">
    <property type="term" value="P:glutathione metabolic process"/>
    <property type="evidence" value="ECO:0000318"/>
    <property type="project" value="GO_Central"/>
</dbReference>
<dbReference type="UCSC" id="C33A12.7">
    <property type="organism name" value="c. elegans"/>
</dbReference>
<dbReference type="PANTHER" id="PTHR43084">
    <property type="entry name" value="PERSULFIDE DIOXYGENASE ETHE1"/>
    <property type="match status" value="1"/>
</dbReference>
<organism evidence="3 4">
    <name type="scientific">Caenorhabditis elegans</name>
    <dbReference type="NCBI Taxonomy" id="6239"/>
    <lineage>
        <taxon>Eukaryota</taxon>
        <taxon>Metazoa</taxon>
        <taxon>Ecdysozoa</taxon>
        <taxon>Nematoda</taxon>
        <taxon>Chromadorea</taxon>
        <taxon>Rhabditida</taxon>
        <taxon>Rhabditina</taxon>
        <taxon>Rhabditomorpha</taxon>
        <taxon>Rhabditoidea</taxon>
        <taxon>Rhabditidae</taxon>
        <taxon>Peloderinae</taxon>
        <taxon>Caenorhabditis</taxon>
    </lineage>
</organism>
<name>O17636_CAEEL</name>
<feature type="domain" description="Metallo-beta-lactamase" evidence="2">
    <location>
        <begin position="20"/>
        <end position="181"/>
    </location>
</feature>
<dbReference type="GO" id="GO:0046872">
    <property type="term" value="F:metal ion binding"/>
    <property type="evidence" value="ECO:0007669"/>
    <property type="project" value="UniProtKB-KW"/>
</dbReference>
<dbReference type="SMART" id="SM00849">
    <property type="entry name" value="Lactamase_B"/>
    <property type="match status" value="1"/>
</dbReference>
<dbReference type="EMBL" id="BX284604">
    <property type="protein sequence ID" value="CAA92800.1"/>
    <property type="molecule type" value="Genomic_DNA"/>
</dbReference>
<dbReference type="CDD" id="cd07724">
    <property type="entry name" value="POD-like_MBL-fold"/>
    <property type="match status" value="1"/>
</dbReference>
<gene>
    <name evidence="3 5" type="primary">ethe-1</name>
    <name evidence="5" type="ORF">C33A12.7</name>
    <name evidence="3" type="ORF">CELE_C33A12.7</name>
</gene>
<dbReference type="HOGENOM" id="CLU_030571_7_0_1"/>
<dbReference type="Reactome" id="R-CEL-1614517">
    <property type="pathway name" value="Sulfide oxidation to sulfate"/>
</dbReference>
<dbReference type="FunCoup" id="O17636">
    <property type="interactions" value="948"/>
</dbReference>
<dbReference type="GO" id="GO:0005739">
    <property type="term" value="C:mitochondrion"/>
    <property type="evidence" value="ECO:0000318"/>
    <property type="project" value="GO_Central"/>
</dbReference>
<dbReference type="KEGG" id="cel:CELE_C33A12.7"/>
<dbReference type="AGR" id="WB:WBGene00007886"/>
<dbReference type="PeptideAtlas" id="O17636"/>
<dbReference type="CTD" id="177783"/>
<keyword evidence="6" id="KW-1267">Proteomics identification</keyword>
<dbReference type="GeneID" id="177783"/>
<dbReference type="InterPro" id="IPR044528">
    <property type="entry name" value="POD-like_MBL-fold"/>
</dbReference>
<dbReference type="PaxDb" id="6239-C33A12.7"/>
<evidence type="ECO:0000256" key="1">
    <source>
        <dbReference type="ARBA" id="ARBA00022723"/>
    </source>
</evidence>
<keyword evidence="1" id="KW-0479">Metal-binding</keyword>
<evidence type="ECO:0000313" key="4">
    <source>
        <dbReference type="Proteomes" id="UP000001940"/>
    </source>
</evidence>
<dbReference type="GO" id="GO:0050313">
    <property type="term" value="F:sulfur dioxygenase activity"/>
    <property type="evidence" value="ECO:0000318"/>
    <property type="project" value="GO_Central"/>
</dbReference>
<proteinExistence type="evidence at protein level"/>
<dbReference type="STRING" id="6239.C33A12.7.1"/>
<accession>O17636</accession>
<dbReference type="WormBase" id="C33A12.7">
    <property type="protein sequence ID" value="CE15664"/>
    <property type="gene ID" value="WBGene00007886"/>
    <property type="gene designation" value="ethe-1"/>
</dbReference>
<dbReference type="FunFam" id="3.60.15.10:FF:000070">
    <property type="entry name" value="Glyoxylase, beta-lactamase superfamily II"/>
    <property type="match status" value="1"/>
</dbReference>
<dbReference type="PANTHER" id="PTHR43084:SF1">
    <property type="entry name" value="PERSULFIDE DIOXYGENASE ETHE1, MITOCHONDRIAL"/>
    <property type="match status" value="1"/>
</dbReference>
<dbReference type="InParanoid" id="O17636"/>
<evidence type="ECO:0000313" key="3">
    <source>
        <dbReference type="EMBL" id="CAA92800.1"/>
    </source>
</evidence>
<dbReference type="RefSeq" id="NP_501684.1">
    <property type="nucleotide sequence ID" value="NM_069283.7"/>
</dbReference>
<evidence type="ECO:0007829" key="6">
    <source>
        <dbReference type="PeptideAtlas" id="O17636"/>
    </source>
</evidence>
<dbReference type="PhylomeDB" id="O17636"/>
<dbReference type="SMR" id="O17636"/>
<dbReference type="eggNOG" id="KOG0814">
    <property type="taxonomic scope" value="Eukaryota"/>
</dbReference>
<protein>
    <submittedName>
        <fullName evidence="3">Metallo-beta-lactamase domain-containing protein</fullName>
    </submittedName>
</protein>
<dbReference type="SUPFAM" id="SSF56281">
    <property type="entry name" value="Metallo-hydrolase/oxidoreductase"/>
    <property type="match status" value="1"/>
</dbReference>
<evidence type="ECO:0000313" key="5">
    <source>
        <dbReference type="WormBase" id="C33A12.7"/>
    </source>
</evidence>
<dbReference type="InterPro" id="IPR051682">
    <property type="entry name" value="Mito_Persulfide_Diox"/>
</dbReference>
<dbReference type="Proteomes" id="UP000001940">
    <property type="component" value="Chromosome IV"/>
</dbReference>
<reference evidence="3 4" key="1">
    <citation type="journal article" date="1998" name="Science">
        <title>Genome sequence of the nematode C. elegans: a platform for investigating biology.</title>
        <authorList>
            <consortium name="The C. elegans sequencing consortium"/>
            <person name="Sulson J.E."/>
            <person name="Waterston R."/>
        </authorList>
    </citation>
    <scope>NUCLEOTIDE SEQUENCE [LARGE SCALE GENOMIC DNA]</scope>
    <source>
        <strain evidence="3 4">Bristol N2</strain>
    </source>
</reference>
<dbReference type="InterPro" id="IPR001279">
    <property type="entry name" value="Metallo-B-lactamas"/>
</dbReference>
<keyword evidence="4" id="KW-1185">Reference proteome</keyword>
<dbReference type="Gene3D" id="3.60.15.10">
    <property type="entry name" value="Ribonuclease Z/Hydroxyacylglutathione hydrolase-like"/>
    <property type="match status" value="1"/>
</dbReference>
<dbReference type="InterPro" id="IPR036866">
    <property type="entry name" value="RibonucZ/Hydroxyglut_hydro"/>
</dbReference>
<dbReference type="OrthoDB" id="449487at2759"/>
<evidence type="ECO:0000259" key="2">
    <source>
        <dbReference type="SMART" id="SM00849"/>
    </source>
</evidence>
<dbReference type="GO" id="GO:0070813">
    <property type="term" value="P:hydrogen sulfide metabolic process"/>
    <property type="evidence" value="ECO:0000318"/>
    <property type="project" value="GO_Central"/>
</dbReference>